<dbReference type="STRING" id="4540.A0A3L6TM40"/>
<evidence type="ECO:0000313" key="3">
    <source>
        <dbReference type="Proteomes" id="UP000275267"/>
    </source>
</evidence>
<feature type="compositionally biased region" description="Polar residues" evidence="1">
    <location>
        <begin position="308"/>
        <end position="325"/>
    </location>
</feature>
<dbReference type="AlphaFoldDB" id="A0A3L6TM40"/>
<dbReference type="PANTHER" id="PTHR12299:SF46">
    <property type="entry name" value="HYALURONAN _ MRNA BINDING FAMILY"/>
    <property type="match status" value="1"/>
</dbReference>
<name>A0A3L6TM40_PANMI</name>
<feature type="compositionally biased region" description="Basic and acidic residues" evidence="1">
    <location>
        <begin position="92"/>
        <end position="110"/>
    </location>
</feature>
<feature type="compositionally biased region" description="Gly residues" evidence="1">
    <location>
        <begin position="341"/>
        <end position="356"/>
    </location>
</feature>
<keyword evidence="3" id="KW-1185">Reference proteome</keyword>
<dbReference type="Proteomes" id="UP000275267">
    <property type="component" value="Unassembled WGS sequence"/>
</dbReference>
<dbReference type="OrthoDB" id="686299at2759"/>
<feature type="compositionally biased region" description="Low complexity" evidence="1">
    <location>
        <begin position="357"/>
        <end position="367"/>
    </location>
</feature>
<sequence length="423" mass="46689">MATYNFDLLELADGESGKAAVSVVISKKKSEAAAAKLADVAEPAAYDKPKYSYFTKLQYDNDSGSNYDGISGNAHNNSDAGNCGSNDQVCDDSEHYSYGHDKRQIERGHDSYSNGERPGNRQGQPRMKKVYVRKVNAGTVAEEKPEENVVSTKVTEQKEVNADNASESNKSAGGPAQDGPNNEQGTGTGERKFLRKERLNGSEKREKKNAKKTIDNESEKTKKQDYEVDVSKKQIDKQPLEEEKKCLLTFKFDQTLAEYERMREEKKKSSEVSKTEVRKVTVEEFKDLHKLEKKKLDDEKTVMKVTVQNGNGASTYAYNGGSNSAPRDDYFGPGRRDGDNRGNGGHGYGGYQGNGGYRRQQQQQQRRPSNDRYYGERRNSAPLLDVQNMSKFPKLPIAASARSTALASASAPAPTKASAPASA</sequence>
<protein>
    <recommendedName>
        <fullName evidence="4">Hyaluronan/mRNA-binding protein domain-containing protein</fullName>
    </recommendedName>
</protein>
<feature type="compositionally biased region" description="Basic and acidic residues" evidence="1">
    <location>
        <begin position="326"/>
        <end position="340"/>
    </location>
</feature>
<feature type="compositionally biased region" description="Polar residues" evidence="1">
    <location>
        <begin position="77"/>
        <end position="88"/>
    </location>
</feature>
<organism evidence="2 3">
    <name type="scientific">Panicum miliaceum</name>
    <name type="common">Proso millet</name>
    <name type="synonym">Broomcorn millet</name>
    <dbReference type="NCBI Taxonomy" id="4540"/>
    <lineage>
        <taxon>Eukaryota</taxon>
        <taxon>Viridiplantae</taxon>
        <taxon>Streptophyta</taxon>
        <taxon>Embryophyta</taxon>
        <taxon>Tracheophyta</taxon>
        <taxon>Spermatophyta</taxon>
        <taxon>Magnoliopsida</taxon>
        <taxon>Liliopsida</taxon>
        <taxon>Poales</taxon>
        <taxon>Poaceae</taxon>
        <taxon>PACMAD clade</taxon>
        <taxon>Panicoideae</taxon>
        <taxon>Panicodae</taxon>
        <taxon>Paniceae</taxon>
        <taxon>Panicinae</taxon>
        <taxon>Panicum</taxon>
        <taxon>Panicum sect. Panicum</taxon>
    </lineage>
</organism>
<feature type="region of interest" description="Disordered" evidence="1">
    <location>
        <begin position="401"/>
        <end position="423"/>
    </location>
</feature>
<dbReference type="GO" id="GO:0003723">
    <property type="term" value="F:RNA binding"/>
    <property type="evidence" value="ECO:0007669"/>
    <property type="project" value="InterPro"/>
</dbReference>
<feature type="region of interest" description="Disordered" evidence="1">
    <location>
        <begin position="308"/>
        <end position="389"/>
    </location>
</feature>
<feature type="region of interest" description="Disordered" evidence="1">
    <location>
        <begin position="77"/>
        <end position="236"/>
    </location>
</feature>
<evidence type="ECO:0008006" key="4">
    <source>
        <dbReference type="Google" id="ProtNLM"/>
    </source>
</evidence>
<gene>
    <name evidence="2" type="ORF">C2845_PM01G48650</name>
</gene>
<dbReference type="PANTHER" id="PTHR12299">
    <property type="entry name" value="HYALURONIC ACID-BINDING PROTEIN 4"/>
    <property type="match status" value="1"/>
</dbReference>
<reference evidence="3" key="1">
    <citation type="journal article" date="2019" name="Nat. Commun.">
        <title>The genome of broomcorn millet.</title>
        <authorList>
            <person name="Zou C."/>
            <person name="Miki D."/>
            <person name="Li D."/>
            <person name="Tang Q."/>
            <person name="Xiao L."/>
            <person name="Rajput S."/>
            <person name="Deng P."/>
            <person name="Jia W."/>
            <person name="Huang R."/>
            <person name="Zhang M."/>
            <person name="Sun Y."/>
            <person name="Hu J."/>
            <person name="Fu X."/>
            <person name="Schnable P.S."/>
            <person name="Li F."/>
            <person name="Zhang H."/>
            <person name="Feng B."/>
            <person name="Zhu X."/>
            <person name="Liu R."/>
            <person name="Schnable J.C."/>
            <person name="Zhu J.-K."/>
            <person name="Zhang H."/>
        </authorList>
    </citation>
    <scope>NUCLEOTIDE SEQUENCE [LARGE SCALE GENOMIC DNA]</scope>
</reference>
<evidence type="ECO:0000256" key="1">
    <source>
        <dbReference type="SAM" id="MobiDB-lite"/>
    </source>
</evidence>
<dbReference type="GO" id="GO:0005634">
    <property type="term" value="C:nucleus"/>
    <property type="evidence" value="ECO:0007669"/>
    <property type="project" value="TreeGrafter"/>
</dbReference>
<feature type="compositionally biased region" description="Basic and acidic residues" evidence="1">
    <location>
        <begin position="189"/>
        <end position="236"/>
    </location>
</feature>
<accession>A0A3L6TM40</accession>
<comment type="caution">
    <text evidence="2">The sequence shown here is derived from an EMBL/GenBank/DDBJ whole genome shotgun (WGS) entry which is preliminary data.</text>
</comment>
<feature type="compositionally biased region" description="Basic and acidic residues" evidence="1">
    <location>
        <begin position="368"/>
        <end position="379"/>
    </location>
</feature>
<dbReference type="EMBL" id="PQIB02000001">
    <property type="protein sequence ID" value="RLN40238.1"/>
    <property type="molecule type" value="Genomic_DNA"/>
</dbReference>
<proteinExistence type="predicted"/>
<dbReference type="GO" id="GO:0005737">
    <property type="term" value="C:cytoplasm"/>
    <property type="evidence" value="ECO:0007669"/>
    <property type="project" value="TreeGrafter"/>
</dbReference>
<dbReference type="InterPro" id="IPR039764">
    <property type="entry name" value="HABP4/SERBP1-like"/>
</dbReference>
<evidence type="ECO:0000313" key="2">
    <source>
        <dbReference type="EMBL" id="RLN40238.1"/>
    </source>
</evidence>